<organism evidence="9 10">
    <name type="scientific">Nitratireductor kimnyeongensis</name>
    <dbReference type="NCBI Taxonomy" id="430679"/>
    <lineage>
        <taxon>Bacteria</taxon>
        <taxon>Pseudomonadati</taxon>
        <taxon>Pseudomonadota</taxon>
        <taxon>Alphaproteobacteria</taxon>
        <taxon>Hyphomicrobiales</taxon>
        <taxon>Phyllobacteriaceae</taxon>
        <taxon>Nitratireductor</taxon>
    </lineage>
</organism>
<dbReference type="PANTHER" id="PTHR43744:SF6">
    <property type="entry name" value="ABC TRANSPORTER PERMEASE PROTEIN YESQ-RELATED"/>
    <property type="match status" value="1"/>
</dbReference>
<reference evidence="10" key="1">
    <citation type="journal article" date="2019" name="Int. J. Syst. Evol. Microbiol.">
        <title>The Global Catalogue of Microorganisms (GCM) 10K type strain sequencing project: providing services to taxonomists for standard genome sequencing and annotation.</title>
        <authorList>
            <consortium name="The Broad Institute Genomics Platform"/>
            <consortium name="The Broad Institute Genome Sequencing Center for Infectious Disease"/>
            <person name="Wu L."/>
            <person name="Ma J."/>
        </authorList>
    </citation>
    <scope>NUCLEOTIDE SEQUENCE [LARGE SCALE GENOMIC DNA]</scope>
    <source>
        <strain evidence="10">JCM 3366</strain>
    </source>
</reference>
<dbReference type="EMBL" id="JBHSNB010000004">
    <property type="protein sequence ID" value="MFC5586861.1"/>
    <property type="molecule type" value="Genomic_DNA"/>
</dbReference>
<comment type="subcellular location">
    <subcellularLocation>
        <location evidence="1 7">Cell membrane</location>
        <topology evidence="1 7">Multi-pass membrane protein</topology>
    </subcellularLocation>
</comment>
<feature type="transmembrane region" description="Helical" evidence="7">
    <location>
        <begin position="66"/>
        <end position="93"/>
    </location>
</feature>
<comment type="caution">
    <text evidence="9">The sequence shown here is derived from an EMBL/GenBank/DDBJ whole genome shotgun (WGS) entry which is preliminary data.</text>
</comment>
<keyword evidence="2 7" id="KW-0813">Transport</keyword>
<dbReference type="InterPro" id="IPR000515">
    <property type="entry name" value="MetI-like"/>
</dbReference>
<dbReference type="CDD" id="cd06261">
    <property type="entry name" value="TM_PBP2"/>
    <property type="match status" value="1"/>
</dbReference>
<gene>
    <name evidence="9" type="ORF">ACFPOD_17240</name>
</gene>
<dbReference type="Pfam" id="PF00528">
    <property type="entry name" value="BPD_transp_1"/>
    <property type="match status" value="1"/>
</dbReference>
<feature type="transmembrane region" description="Helical" evidence="7">
    <location>
        <begin position="7"/>
        <end position="28"/>
    </location>
</feature>
<sequence>MSQVRRLAMHMGLVVALCAMLYPVAWMISSSFKPEAMIFSSPGLIPEAVSLENYRNGWFSQRDATFGLFLANSFIVCGFAIIGNLFGASLAGYAFARLKFPLKRLWFAIMLGSIMLPIHAQLVPQYLLFLKLGWVNTYLPLIVPKFLATDAFFVFLMVQFMRTLPAELEQAAEIDGATFWQRYWRIVLPLSLPALVTTAVFTFIFTYNDFLSQLIYLQELKHKTVPLGLALFLDAGGGSSSFGGLMSMSVLSIGPVLGFFLASQRFLTRGIATQGLK</sequence>
<dbReference type="RefSeq" id="WP_223022066.1">
    <property type="nucleotide sequence ID" value="NZ_CP078143.1"/>
</dbReference>
<keyword evidence="3" id="KW-1003">Cell membrane</keyword>
<dbReference type="Gene3D" id="1.10.3720.10">
    <property type="entry name" value="MetI-like"/>
    <property type="match status" value="1"/>
</dbReference>
<feature type="transmembrane region" description="Helical" evidence="7">
    <location>
        <begin position="242"/>
        <end position="262"/>
    </location>
</feature>
<evidence type="ECO:0000256" key="7">
    <source>
        <dbReference type="RuleBase" id="RU363032"/>
    </source>
</evidence>
<dbReference type="Proteomes" id="UP001596107">
    <property type="component" value="Unassembled WGS sequence"/>
</dbReference>
<accession>A0ABW0TBX4</accession>
<evidence type="ECO:0000259" key="8">
    <source>
        <dbReference type="PROSITE" id="PS50928"/>
    </source>
</evidence>
<dbReference type="SUPFAM" id="SSF161098">
    <property type="entry name" value="MetI-like"/>
    <property type="match status" value="1"/>
</dbReference>
<keyword evidence="5 7" id="KW-1133">Transmembrane helix</keyword>
<keyword evidence="6 7" id="KW-0472">Membrane</keyword>
<dbReference type="InterPro" id="IPR035906">
    <property type="entry name" value="MetI-like_sf"/>
</dbReference>
<evidence type="ECO:0000256" key="4">
    <source>
        <dbReference type="ARBA" id="ARBA00022692"/>
    </source>
</evidence>
<name>A0ABW0TBX4_9HYPH</name>
<feature type="transmembrane region" description="Helical" evidence="7">
    <location>
        <begin position="183"/>
        <end position="207"/>
    </location>
</feature>
<feature type="transmembrane region" description="Helical" evidence="7">
    <location>
        <begin position="105"/>
        <end position="122"/>
    </location>
</feature>
<feature type="transmembrane region" description="Helical" evidence="7">
    <location>
        <begin position="142"/>
        <end position="162"/>
    </location>
</feature>
<evidence type="ECO:0000256" key="1">
    <source>
        <dbReference type="ARBA" id="ARBA00004651"/>
    </source>
</evidence>
<keyword evidence="10" id="KW-1185">Reference proteome</keyword>
<evidence type="ECO:0000256" key="6">
    <source>
        <dbReference type="ARBA" id="ARBA00023136"/>
    </source>
</evidence>
<feature type="domain" description="ABC transmembrane type-1" evidence="8">
    <location>
        <begin position="70"/>
        <end position="263"/>
    </location>
</feature>
<evidence type="ECO:0000256" key="5">
    <source>
        <dbReference type="ARBA" id="ARBA00022989"/>
    </source>
</evidence>
<protein>
    <submittedName>
        <fullName evidence="9">Carbohydrate ABC transporter permease</fullName>
    </submittedName>
</protein>
<evidence type="ECO:0000256" key="3">
    <source>
        <dbReference type="ARBA" id="ARBA00022475"/>
    </source>
</evidence>
<evidence type="ECO:0000313" key="10">
    <source>
        <dbReference type="Proteomes" id="UP001596107"/>
    </source>
</evidence>
<comment type="similarity">
    <text evidence="7">Belongs to the binding-protein-dependent transport system permease family.</text>
</comment>
<keyword evidence="4 7" id="KW-0812">Transmembrane</keyword>
<dbReference type="PROSITE" id="PS50928">
    <property type="entry name" value="ABC_TM1"/>
    <property type="match status" value="1"/>
</dbReference>
<evidence type="ECO:0000313" key="9">
    <source>
        <dbReference type="EMBL" id="MFC5586861.1"/>
    </source>
</evidence>
<evidence type="ECO:0000256" key="2">
    <source>
        <dbReference type="ARBA" id="ARBA00022448"/>
    </source>
</evidence>
<dbReference type="PANTHER" id="PTHR43744">
    <property type="entry name" value="ABC TRANSPORTER PERMEASE PROTEIN MG189-RELATED-RELATED"/>
    <property type="match status" value="1"/>
</dbReference>
<proteinExistence type="inferred from homology"/>